<organism evidence="6 7">
    <name type="scientific">Noviherbaspirillum album</name>
    <dbReference type="NCBI Taxonomy" id="3080276"/>
    <lineage>
        <taxon>Bacteria</taxon>
        <taxon>Pseudomonadati</taxon>
        <taxon>Pseudomonadota</taxon>
        <taxon>Betaproteobacteria</taxon>
        <taxon>Burkholderiales</taxon>
        <taxon>Oxalobacteraceae</taxon>
        <taxon>Noviherbaspirillum</taxon>
    </lineage>
</organism>
<sequence>MLAAKTLALFILTALAEIIGCYLPYLWLKKGATAWLLAPAALSLALFAWLLTLHPNAAGRVYAAYGGVYITVALAWLWAVDGIRPSAWDVAGVLVSLAGMGIIMFAPRG</sequence>
<protein>
    <submittedName>
        <fullName evidence="6">YnfA family protein</fullName>
    </submittedName>
</protein>
<dbReference type="EMBL" id="JAWIIV010000003">
    <property type="protein sequence ID" value="MEC4718544.1"/>
    <property type="molecule type" value="Genomic_DNA"/>
</dbReference>
<evidence type="ECO:0000256" key="4">
    <source>
        <dbReference type="ARBA" id="ARBA00023136"/>
    </source>
</evidence>
<comment type="caution">
    <text evidence="6">The sequence shown here is derived from an EMBL/GenBank/DDBJ whole genome shotgun (WGS) entry which is preliminary data.</text>
</comment>
<comment type="similarity">
    <text evidence="5">Belongs to the UPF0060 family.</text>
</comment>
<keyword evidence="4 5" id="KW-0472">Membrane</keyword>
<gene>
    <name evidence="6" type="ORF">RY831_05255</name>
</gene>
<proteinExistence type="inferred from homology"/>
<keyword evidence="3 5" id="KW-1133">Transmembrane helix</keyword>
<dbReference type="InterPro" id="IPR003844">
    <property type="entry name" value="UPF0060"/>
</dbReference>
<dbReference type="HAMAP" id="MF_00010">
    <property type="entry name" value="UPF0060"/>
    <property type="match status" value="1"/>
</dbReference>
<reference evidence="6 7" key="1">
    <citation type="submission" date="2023-10" db="EMBL/GenBank/DDBJ databases">
        <title>Noviherbaspirillum sp. CPCC 100848 genome assembly.</title>
        <authorList>
            <person name="Li X.Y."/>
            <person name="Fang X.M."/>
        </authorList>
    </citation>
    <scope>NUCLEOTIDE SEQUENCE [LARGE SCALE GENOMIC DNA]</scope>
    <source>
        <strain evidence="6 7">CPCC 100848</strain>
    </source>
</reference>
<comment type="subcellular location">
    <subcellularLocation>
        <location evidence="5">Cell membrane</location>
        <topology evidence="5">Multi-pass membrane protein</topology>
    </subcellularLocation>
</comment>
<dbReference type="Proteomes" id="UP001352263">
    <property type="component" value="Unassembled WGS sequence"/>
</dbReference>
<feature type="transmembrane region" description="Helical" evidence="5">
    <location>
        <begin position="32"/>
        <end position="50"/>
    </location>
</feature>
<feature type="transmembrane region" description="Helical" evidence="5">
    <location>
        <begin position="86"/>
        <end position="106"/>
    </location>
</feature>
<evidence type="ECO:0000313" key="7">
    <source>
        <dbReference type="Proteomes" id="UP001352263"/>
    </source>
</evidence>
<evidence type="ECO:0000256" key="2">
    <source>
        <dbReference type="ARBA" id="ARBA00022692"/>
    </source>
</evidence>
<accession>A0ABU6J5Q5</accession>
<keyword evidence="7" id="KW-1185">Reference proteome</keyword>
<evidence type="ECO:0000256" key="3">
    <source>
        <dbReference type="ARBA" id="ARBA00022989"/>
    </source>
</evidence>
<evidence type="ECO:0000313" key="6">
    <source>
        <dbReference type="EMBL" id="MEC4718544.1"/>
    </source>
</evidence>
<name>A0ABU6J5Q5_9BURK</name>
<keyword evidence="2 5" id="KW-0812">Transmembrane</keyword>
<feature type="transmembrane region" description="Helical" evidence="5">
    <location>
        <begin position="62"/>
        <end position="80"/>
    </location>
</feature>
<keyword evidence="1 5" id="KW-1003">Cell membrane</keyword>
<dbReference type="PANTHER" id="PTHR36116">
    <property type="entry name" value="UPF0060 MEMBRANE PROTEIN YNFA"/>
    <property type="match status" value="1"/>
</dbReference>
<dbReference type="RefSeq" id="WP_326505462.1">
    <property type="nucleotide sequence ID" value="NZ_JAWIIV010000003.1"/>
</dbReference>
<dbReference type="PANTHER" id="PTHR36116:SF1">
    <property type="entry name" value="UPF0060 MEMBRANE PROTEIN YNFA"/>
    <property type="match status" value="1"/>
</dbReference>
<dbReference type="NCBIfam" id="NF002586">
    <property type="entry name" value="PRK02237.1"/>
    <property type="match status" value="1"/>
</dbReference>
<evidence type="ECO:0000256" key="1">
    <source>
        <dbReference type="ARBA" id="ARBA00022475"/>
    </source>
</evidence>
<dbReference type="Pfam" id="PF02694">
    <property type="entry name" value="UPF0060"/>
    <property type="match status" value="1"/>
</dbReference>
<evidence type="ECO:0000256" key="5">
    <source>
        <dbReference type="HAMAP-Rule" id="MF_00010"/>
    </source>
</evidence>